<protein>
    <submittedName>
        <fullName evidence="3">Uncharacterized protein</fullName>
    </submittedName>
</protein>
<evidence type="ECO:0000259" key="2">
    <source>
        <dbReference type="Pfam" id="PF24758"/>
    </source>
</evidence>
<sequence>MTTMEKHTNIDRISNLPWDVLDSILVHIPLNEAVRTSILSNKVVRWKEIMKIIHQVQSNNGGPIEKFKLAAYCQPDHSDLDQWIRFLTEKGIKELILKGFDSVKRFKLPSCVFSCPQLSCLELNGCIINLSPTFRGLNSLASLHLAYVYISSDTLESLIVNCAVLERLTLLNIDHSAVFKINNLNLKYLKIDSNFEDICLKNAPLLSSVDIRLKDVPRHYDQGKTCNLVRVIGCLYGIHKLILSSCFLEFLAYNYVPERLPAMLNHLLTLELREVRLDNLKIVKVLLSVLCSAPSLEELVISVSSLSQFALQDIQIALCLVDFYFNKLKVVKIRGLWGSKPEYEFIKFILAHSPVLETMTIVSYGGERVPNSVLLQVNPASEHVKIINLTL</sequence>
<organism evidence="3">
    <name type="scientific">Fagus sylvatica</name>
    <name type="common">Beechnut</name>
    <dbReference type="NCBI Taxonomy" id="28930"/>
    <lineage>
        <taxon>Eukaryota</taxon>
        <taxon>Viridiplantae</taxon>
        <taxon>Streptophyta</taxon>
        <taxon>Embryophyta</taxon>
        <taxon>Tracheophyta</taxon>
        <taxon>Spermatophyta</taxon>
        <taxon>Magnoliopsida</taxon>
        <taxon>eudicotyledons</taxon>
        <taxon>Gunneridae</taxon>
        <taxon>Pentapetalae</taxon>
        <taxon>rosids</taxon>
        <taxon>fabids</taxon>
        <taxon>Fagales</taxon>
        <taxon>Fagaceae</taxon>
        <taxon>Fagus</taxon>
    </lineage>
</organism>
<dbReference type="InterPro" id="IPR053772">
    <property type="entry name" value="At1g61320/At1g61330-like"/>
</dbReference>
<dbReference type="SUPFAM" id="SSF52047">
    <property type="entry name" value="RNI-like"/>
    <property type="match status" value="1"/>
</dbReference>
<proteinExistence type="predicted"/>
<reference evidence="3" key="1">
    <citation type="submission" date="2018-02" db="EMBL/GenBank/DDBJ databases">
        <authorList>
            <person name="Cohen D.B."/>
            <person name="Kent A.D."/>
        </authorList>
    </citation>
    <scope>NUCLEOTIDE SEQUENCE</scope>
</reference>
<evidence type="ECO:0000313" key="3">
    <source>
        <dbReference type="EMBL" id="SPD25722.1"/>
    </source>
</evidence>
<evidence type="ECO:0000259" key="1">
    <source>
        <dbReference type="Pfam" id="PF08387"/>
    </source>
</evidence>
<dbReference type="InterPro" id="IPR055411">
    <property type="entry name" value="LRR_FXL15/At3g58940/PEG3-like"/>
</dbReference>
<dbReference type="EMBL" id="OIVN01006129">
    <property type="protein sequence ID" value="SPD25722.1"/>
    <property type="molecule type" value="Genomic_DNA"/>
</dbReference>
<dbReference type="PANTHER" id="PTHR34145">
    <property type="entry name" value="OS02G0105600 PROTEIN"/>
    <property type="match status" value="1"/>
</dbReference>
<feature type="domain" description="FBD" evidence="1">
    <location>
        <begin position="327"/>
        <end position="361"/>
    </location>
</feature>
<feature type="domain" description="F-box/LRR-repeat protein 15/At3g58940/PEG3-like LRR" evidence="2">
    <location>
        <begin position="80"/>
        <end position="301"/>
    </location>
</feature>
<accession>A0A2N9ILI3</accession>
<name>A0A2N9ILI3_FAGSY</name>
<dbReference type="InterPro" id="IPR032675">
    <property type="entry name" value="LRR_dom_sf"/>
</dbReference>
<dbReference type="Pfam" id="PF08387">
    <property type="entry name" value="FBD"/>
    <property type="match status" value="1"/>
</dbReference>
<dbReference type="InterPro" id="IPR006566">
    <property type="entry name" value="FBD"/>
</dbReference>
<dbReference type="PANTHER" id="PTHR34145:SF28">
    <property type="entry name" value="F-BOX DOMAIN-CONTAINING PROTEIN"/>
    <property type="match status" value="1"/>
</dbReference>
<gene>
    <name evidence="3" type="ORF">FSB_LOCUS53604</name>
</gene>
<dbReference type="Pfam" id="PF24758">
    <property type="entry name" value="LRR_At5g56370"/>
    <property type="match status" value="1"/>
</dbReference>
<dbReference type="Gene3D" id="3.80.10.10">
    <property type="entry name" value="Ribonuclease Inhibitor"/>
    <property type="match status" value="1"/>
</dbReference>
<dbReference type="AlphaFoldDB" id="A0A2N9ILI3"/>